<name>A0A1I8QEY4_STOCA</name>
<dbReference type="InterPro" id="IPR016187">
    <property type="entry name" value="CTDL_fold"/>
</dbReference>
<dbReference type="SMART" id="SM00034">
    <property type="entry name" value="CLECT"/>
    <property type="match status" value="1"/>
</dbReference>
<dbReference type="Pfam" id="PF00059">
    <property type="entry name" value="Lectin_C"/>
    <property type="match status" value="1"/>
</dbReference>
<dbReference type="VEuPathDB" id="VectorBase:SCAU016507"/>
<proteinExistence type="predicted"/>
<feature type="signal peptide" evidence="1">
    <location>
        <begin position="1"/>
        <end position="24"/>
    </location>
</feature>
<dbReference type="PANTHER" id="PTHR22802:SF465">
    <property type="entry name" value="AT17652P-RELATED"/>
    <property type="match status" value="1"/>
</dbReference>
<evidence type="ECO:0000256" key="1">
    <source>
        <dbReference type="SAM" id="SignalP"/>
    </source>
</evidence>
<feature type="chain" id="PRO_5009328217" description="C-type lectin domain-containing protein" evidence="1">
    <location>
        <begin position="25"/>
        <end position="188"/>
    </location>
</feature>
<keyword evidence="1" id="KW-0732">Signal</keyword>
<dbReference type="Proteomes" id="UP000095300">
    <property type="component" value="Unassembled WGS sequence"/>
</dbReference>
<dbReference type="STRING" id="35570.A0A1I8QEY4"/>
<accession>A0A1I8QEY4</accession>
<dbReference type="EnsemblMetazoa" id="SCAU016507-RA">
    <property type="protein sequence ID" value="SCAU016507-PA"/>
    <property type="gene ID" value="SCAU016507"/>
</dbReference>
<dbReference type="PANTHER" id="PTHR22802">
    <property type="entry name" value="C-TYPE LECTIN SUPERFAMILY MEMBER"/>
    <property type="match status" value="1"/>
</dbReference>
<reference evidence="3" key="1">
    <citation type="submission" date="2020-05" db="UniProtKB">
        <authorList>
            <consortium name="EnsemblMetazoa"/>
        </authorList>
    </citation>
    <scope>IDENTIFICATION</scope>
    <source>
        <strain evidence="3">USDA</strain>
    </source>
</reference>
<dbReference type="CDD" id="cd00037">
    <property type="entry name" value="CLECT"/>
    <property type="match status" value="1"/>
</dbReference>
<sequence>MSRHFKILILFAAFALLNGHGVKANDDVDVDADTAVTADQISARFFNQPVLLGDKEYFIGAYQKLNWHRANQLCALGNMSLTAIESSTERDLLSTYLYSKKMLGKGYWISGSNLADPNTYTWSQTGRNFFYTAWQYRQPPAGPTRYCVQTNGQFYWTTSNCLIERYFICSRPLVPACGANGNCYYAGP</sequence>
<organism evidence="3 4">
    <name type="scientific">Stomoxys calcitrans</name>
    <name type="common">Stable fly</name>
    <name type="synonym">Conops calcitrans</name>
    <dbReference type="NCBI Taxonomy" id="35570"/>
    <lineage>
        <taxon>Eukaryota</taxon>
        <taxon>Metazoa</taxon>
        <taxon>Ecdysozoa</taxon>
        <taxon>Arthropoda</taxon>
        <taxon>Hexapoda</taxon>
        <taxon>Insecta</taxon>
        <taxon>Pterygota</taxon>
        <taxon>Neoptera</taxon>
        <taxon>Endopterygota</taxon>
        <taxon>Diptera</taxon>
        <taxon>Brachycera</taxon>
        <taxon>Muscomorpha</taxon>
        <taxon>Muscoidea</taxon>
        <taxon>Muscidae</taxon>
        <taxon>Stomoxys</taxon>
    </lineage>
</organism>
<evidence type="ECO:0000313" key="3">
    <source>
        <dbReference type="EnsemblMetazoa" id="SCAU016507-PA"/>
    </source>
</evidence>
<keyword evidence="4" id="KW-1185">Reference proteome</keyword>
<dbReference type="AlphaFoldDB" id="A0A1I8QEY4"/>
<dbReference type="InterPro" id="IPR016186">
    <property type="entry name" value="C-type_lectin-like/link_sf"/>
</dbReference>
<feature type="domain" description="C-type lectin" evidence="2">
    <location>
        <begin position="52"/>
        <end position="170"/>
    </location>
</feature>
<evidence type="ECO:0000313" key="4">
    <source>
        <dbReference type="Proteomes" id="UP000095300"/>
    </source>
</evidence>
<dbReference type="InterPro" id="IPR001304">
    <property type="entry name" value="C-type_lectin-like"/>
</dbReference>
<gene>
    <name evidence="3" type="primary">106096276</name>
</gene>
<dbReference type="PROSITE" id="PS50041">
    <property type="entry name" value="C_TYPE_LECTIN_2"/>
    <property type="match status" value="1"/>
</dbReference>
<dbReference type="SUPFAM" id="SSF56436">
    <property type="entry name" value="C-type lectin-like"/>
    <property type="match status" value="1"/>
</dbReference>
<dbReference type="OrthoDB" id="7357196at2759"/>
<protein>
    <recommendedName>
        <fullName evidence="2">C-type lectin domain-containing protein</fullName>
    </recommendedName>
</protein>
<dbReference type="KEGG" id="scac:106096276"/>
<dbReference type="InterPro" id="IPR051004">
    <property type="entry name" value="DC-SIGN_domain-containing"/>
</dbReference>
<evidence type="ECO:0000259" key="2">
    <source>
        <dbReference type="PROSITE" id="PS50041"/>
    </source>
</evidence>
<dbReference type="Gene3D" id="3.10.100.10">
    <property type="entry name" value="Mannose-Binding Protein A, subunit A"/>
    <property type="match status" value="1"/>
</dbReference>